<reference evidence="1 4" key="2">
    <citation type="submission" date="2020-08" db="EMBL/GenBank/DDBJ databases">
        <title>Genomic Encyclopedia of Type Strains, Phase III (KMG-III): the genomes of soil and plant-associated and newly described type strains.</title>
        <authorList>
            <person name="Whitman W."/>
        </authorList>
    </citation>
    <scope>NUCLEOTIDE SEQUENCE [LARGE SCALE GENOMIC DNA]</scope>
    <source>
        <strain evidence="1 4">CECT 7753</strain>
    </source>
</reference>
<evidence type="ECO:0000313" key="4">
    <source>
        <dbReference type="Proteomes" id="UP000584325"/>
    </source>
</evidence>
<reference evidence="2 3" key="1">
    <citation type="submission" date="2019-05" db="EMBL/GenBank/DDBJ databases">
        <title>Draft Genome Sequences of Six Type Strains of the Genus Massilia.</title>
        <authorList>
            <person name="Miess H."/>
            <person name="Frediansyhah A."/>
            <person name="Gross H."/>
        </authorList>
    </citation>
    <scope>NUCLEOTIDE SEQUENCE [LARGE SCALE GENOMIC DNA]</scope>
    <source>
        <strain evidence="2 3">DSMZ 26121</strain>
    </source>
</reference>
<dbReference type="Proteomes" id="UP000298763">
    <property type="component" value="Chromosome"/>
</dbReference>
<organism evidence="1 4">
    <name type="scientific">Pseudoduganella umbonata</name>
    <dbReference type="NCBI Taxonomy" id="864828"/>
    <lineage>
        <taxon>Bacteria</taxon>
        <taxon>Pseudomonadati</taxon>
        <taxon>Pseudomonadota</taxon>
        <taxon>Betaproteobacteria</taxon>
        <taxon>Burkholderiales</taxon>
        <taxon>Oxalobacteraceae</taxon>
        <taxon>Telluria group</taxon>
        <taxon>Pseudoduganella</taxon>
    </lineage>
</organism>
<protein>
    <recommendedName>
        <fullName evidence="5">DUF2188 domain-containing protein</fullName>
    </recommendedName>
</protein>
<gene>
    <name evidence="2" type="ORF">FCL38_00565</name>
    <name evidence="1" type="ORF">FHS02_002489</name>
</gene>
<evidence type="ECO:0008006" key="5">
    <source>
        <dbReference type="Google" id="ProtNLM"/>
    </source>
</evidence>
<dbReference type="EMBL" id="JACHXS010000004">
    <property type="protein sequence ID" value="MBB3221679.1"/>
    <property type="molecule type" value="Genomic_DNA"/>
</dbReference>
<dbReference type="EMBL" id="CP040017">
    <property type="protein sequence ID" value="QCP09094.1"/>
    <property type="molecule type" value="Genomic_DNA"/>
</dbReference>
<keyword evidence="3" id="KW-1185">Reference proteome</keyword>
<dbReference type="AlphaFoldDB" id="A0A4P8HL42"/>
<dbReference type="Proteomes" id="UP000584325">
    <property type="component" value="Unassembled WGS sequence"/>
</dbReference>
<dbReference type="RefSeq" id="WP_137311983.1">
    <property type="nucleotide sequence ID" value="NZ_CP040017.1"/>
</dbReference>
<evidence type="ECO:0000313" key="1">
    <source>
        <dbReference type="EMBL" id="MBB3221679.1"/>
    </source>
</evidence>
<evidence type="ECO:0000313" key="2">
    <source>
        <dbReference type="EMBL" id="QCP09094.1"/>
    </source>
</evidence>
<accession>A0A4P8HL42</accession>
<sequence length="69" mass="7405">MNTTSKYNVEIAANPPDLPAGWTLRVRDDAGEVASGVFFVDQSGPDQLGAAQAAFRQAERFALSWLAAH</sequence>
<proteinExistence type="predicted"/>
<name>A0A4P8HL42_9BURK</name>
<evidence type="ECO:0000313" key="3">
    <source>
        <dbReference type="Proteomes" id="UP000298763"/>
    </source>
</evidence>